<organism evidence="1 2">
    <name type="scientific">Discina gigas</name>
    <dbReference type="NCBI Taxonomy" id="1032678"/>
    <lineage>
        <taxon>Eukaryota</taxon>
        <taxon>Fungi</taxon>
        <taxon>Dikarya</taxon>
        <taxon>Ascomycota</taxon>
        <taxon>Pezizomycotina</taxon>
        <taxon>Pezizomycetes</taxon>
        <taxon>Pezizales</taxon>
        <taxon>Discinaceae</taxon>
        <taxon>Discina</taxon>
    </lineage>
</organism>
<dbReference type="Proteomes" id="UP001447188">
    <property type="component" value="Unassembled WGS sequence"/>
</dbReference>
<keyword evidence="2" id="KW-1185">Reference proteome</keyword>
<gene>
    <name evidence="1" type="ORF">Q9L58_000817</name>
</gene>
<dbReference type="EMBL" id="JBBBZM010000006">
    <property type="protein sequence ID" value="KAL0639989.1"/>
    <property type="molecule type" value="Genomic_DNA"/>
</dbReference>
<proteinExistence type="predicted"/>
<protein>
    <submittedName>
        <fullName evidence="1">Uncharacterized protein</fullName>
    </submittedName>
</protein>
<sequence>MSQESKTVEYQSAVAFLDQLVVACSTLIEYFEVDLAEKDAKVIAATENLELMDLLAEKIESWKDCDIISSAALRLAESKSGAEFWAEPADFLKDLSAILLYRIDPKFLPPGEHAARLEASRTNVYVRGFKNCESIPGLRQIRDFANGLKPKTG</sequence>
<evidence type="ECO:0000313" key="2">
    <source>
        <dbReference type="Proteomes" id="UP001447188"/>
    </source>
</evidence>
<reference evidence="1 2" key="1">
    <citation type="submission" date="2024-02" db="EMBL/GenBank/DDBJ databases">
        <title>Discinaceae phylogenomics.</title>
        <authorList>
            <person name="Dirks A.C."/>
            <person name="James T.Y."/>
        </authorList>
    </citation>
    <scope>NUCLEOTIDE SEQUENCE [LARGE SCALE GENOMIC DNA]</scope>
    <source>
        <strain evidence="1 2">ACD0624</strain>
    </source>
</reference>
<name>A0ABR3GVP8_9PEZI</name>
<evidence type="ECO:0000313" key="1">
    <source>
        <dbReference type="EMBL" id="KAL0639989.1"/>
    </source>
</evidence>
<accession>A0ABR3GVP8</accession>
<comment type="caution">
    <text evidence="1">The sequence shown here is derived from an EMBL/GenBank/DDBJ whole genome shotgun (WGS) entry which is preliminary data.</text>
</comment>